<evidence type="ECO:0000313" key="10">
    <source>
        <dbReference type="EMBL" id="CAD8844561.1"/>
    </source>
</evidence>
<dbReference type="GO" id="GO:0042274">
    <property type="term" value="P:ribosomal small subunit biogenesis"/>
    <property type="evidence" value="ECO:0007669"/>
    <property type="project" value="TreeGrafter"/>
</dbReference>
<name>A0A7S1A7T5_NOCSC</name>
<evidence type="ECO:0000259" key="9">
    <source>
        <dbReference type="SMART" id="SM01390"/>
    </source>
</evidence>
<dbReference type="InterPro" id="IPR002942">
    <property type="entry name" value="S4_RNA-bd"/>
</dbReference>
<dbReference type="GO" id="GO:0006364">
    <property type="term" value="P:rRNA processing"/>
    <property type="evidence" value="ECO:0007669"/>
    <property type="project" value="TreeGrafter"/>
</dbReference>
<comment type="similarity">
    <text evidence="2">Belongs to the universal ribosomal protein uS4 family.</text>
</comment>
<dbReference type="PROSITE" id="PS50889">
    <property type="entry name" value="S4"/>
    <property type="match status" value="1"/>
</dbReference>
<dbReference type="SUPFAM" id="SSF55174">
    <property type="entry name" value="Alpha-L RNA-binding motif"/>
    <property type="match status" value="1"/>
</dbReference>
<dbReference type="Gene3D" id="3.10.290.10">
    <property type="entry name" value="RNA-binding S4 domain"/>
    <property type="match status" value="1"/>
</dbReference>
<proteinExistence type="inferred from homology"/>
<dbReference type="InterPro" id="IPR022801">
    <property type="entry name" value="Ribosomal_uS4"/>
</dbReference>
<gene>
    <name evidence="10" type="ORF">NSCI0253_LOCUS18911</name>
</gene>
<dbReference type="PANTHER" id="PTHR11831">
    <property type="entry name" value="30S 40S RIBOSOMAL PROTEIN"/>
    <property type="match status" value="1"/>
</dbReference>
<dbReference type="InterPro" id="IPR036986">
    <property type="entry name" value="S4_RNA-bd_sf"/>
</dbReference>
<dbReference type="Pfam" id="PF01479">
    <property type="entry name" value="S4"/>
    <property type="match status" value="1"/>
</dbReference>
<dbReference type="AlphaFoldDB" id="A0A7S1A7T5"/>
<evidence type="ECO:0000256" key="7">
    <source>
        <dbReference type="PROSITE-ProRule" id="PRU00182"/>
    </source>
</evidence>
<dbReference type="GO" id="GO:0019843">
    <property type="term" value="F:rRNA binding"/>
    <property type="evidence" value="ECO:0007669"/>
    <property type="project" value="InterPro"/>
</dbReference>
<evidence type="ECO:0000259" key="8">
    <source>
        <dbReference type="SMART" id="SM00363"/>
    </source>
</evidence>
<evidence type="ECO:0000256" key="6">
    <source>
        <dbReference type="ARBA" id="ARBA00023274"/>
    </source>
</evidence>
<dbReference type="EMBL" id="HBFQ01026798">
    <property type="protein sequence ID" value="CAD8844561.1"/>
    <property type="molecule type" value="Transcribed_RNA"/>
</dbReference>
<evidence type="ECO:0008006" key="11">
    <source>
        <dbReference type="Google" id="ProtNLM"/>
    </source>
</evidence>
<evidence type="ECO:0000256" key="3">
    <source>
        <dbReference type="ARBA" id="ARBA00022517"/>
    </source>
</evidence>
<evidence type="ECO:0000256" key="5">
    <source>
        <dbReference type="ARBA" id="ARBA00023242"/>
    </source>
</evidence>
<keyword evidence="6" id="KW-0687">Ribonucleoprotein</keyword>
<feature type="domain" description="RNA-binding S4" evidence="8">
    <location>
        <begin position="107"/>
        <end position="173"/>
    </location>
</feature>
<accession>A0A7S1A7T5</accession>
<keyword evidence="3" id="KW-0690">Ribosome biogenesis</keyword>
<dbReference type="SMART" id="SM01390">
    <property type="entry name" value="Ribosomal_S4"/>
    <property type="match status" value="1"/>
</dbReference>
<dbReference type="GO" id="GO:0030515">
    <property type="term" value="F:snoRNA binding"/>
    <property type="evidence" value="ECO:0007669"/>
    <property type="project" value="TreeGrafter"/>
</dbReference>
<reference evidence="10" key="1">
    <citation type="submission" date="2021-01" db="EMBL/GenBank/DDBJ databases">
        <authorList>
            <person name="Corre E."/>
            <person name="Pelletier E."/>
            <person name="Niang G."/>
            <person name="Scheremetjew M."/>
            <person name="Finn R."/>
            <person name="Kale V."/>
            <person name="Holt S."/>
            <person name="Cochrane G."/>
            <person name="Meng A."/>
            <person name="Brown T."/>
            <person name="Cohen L."/>
        </authorList>
    </citation>
    <scope>NUCLEOTIDE SEQUENCE</scope>
</reference>
<dbReference type="Pfam" id="PF00163">
    <property type="entry name" value="Ribosomal_S4"/>
    <property type="match status" value="1"/>
</dbReference>
<feature type="domain" description="Small ribosomal subunit protein uS4 N-terminal" evidence="9">
    <location>
        <begin position="3"/>
        <end position="106"/>
    </location>
</feature>
<dbReference type="GO" id="GO:0032040">
    <property type="term" value="C:small-subunit processome"/>
    <property type="evidence" value="ECO:0007669"/>
    <property type="project" value="TreeGrafter"/>
</dbReference>
<dbReference type="SMART" id="SM00363">
    <property type="entry name" value="S4"/>
    <property type="match status" value="1"/>
</dbReference>
<keyword evidence="5" id="KW-0539">Nucleus</keyword>
<organism evidence="10">
    <name type="scientific">Noctiluca scintillans</name>
    <name type="common">Sea sparkle</name>
    <name type="synonym">Red tide dinoflagellate</name>
    <dbReference type="NCBI Taxonomy" id="2966"/>
    <lineage>
        <taxon>Eukaryota</taxon>
        <taxon>Sar</taxon>
        <taxon>Alveolata</taxon>
        <taxon>Dinophyceae</taxon>
        <taxon>Noctilucales</taxon>
        <taxon>Noctilucaceae</taxon>
        <taxon>Noctiluca</taxon>
    </lineage>
</organism>
<dbReference type="CDD" id="cd00165">
    <property type="entry name" value="S4"/>
    <property type="match status" value="1"/>
</dbReference>
<evidence type="ECO:0000256" key="2">
    <source>
        <dbReference type="ARBA" id="ARBA00007465"/>
    </source>
</evidence>
<dbReference type="GO" id="GO:0034457">
    <property type="term" value="C:Mpp10 complex"/>
    <property type="evidence" value="ECO:0007669"/>
    <property type="project" value="TreeGrafter"/>
</dbReference>
<keyword evidence="4 7" id="KW-0694">RNA-binding</keyword>
<sequence length="183" mass="21693">MRKLKHHEQRLLKKVNFYDWKSDKNIRENKVLKKFAIEDREDYTKYNKIANMIQKLVAALRKLKKDDADRIKMTEILLDKLYSMCCIQSKQSLEDVVNFPATALCRRRLPIVMTRHKFAPSHEDSIRMIRQGHVRIGPDLVTNPALHVTRDMEDHITWSEGSKIKQSVQDFKDERDDFELLGL</sequence>
<evidence type="ECO:0000256" key="4">
    <source>
        <dbReference type="ARBA" id="ARBA00022884"/>
    </source>
</evidence>
<dbReference type="PANTHER" id="PTHR11831:SF1">
    <property type="entry name" value="U3 SMALL NUCLEOLAR RIBONUCLEOPROTEIN PROTEIN IMP3"/>
    <property type="match status" value="1"/>
</dbReference>
<evidence type="ECO:0000256" key="1">
    <source>
        <dbReference type="ARBA" id="ARBA00004604"/>
    </source>
</evidence>
<comment type="subcellular location">
    <subcellularLocation>
        <location evidence="1">Nucleus</location>
        <location evidence="1">Nucleolus</location>
    </subcellularLocation>
</comment>
<dbReference type="InterPro" id="IPR001912">
    <property type="entry name" value="Ribosomal_uS4_N"/>
</dbReference>
<protein>
    <recommendedName>
        <fullName evidence="11">Ribosomal protein S4/S9 N-terminal domain-containing protein</fullName>
    </recommendedName>
</protein>